<proteinExistence type="predicted"/>
<dbReference type="OrthoDB" id="2535105at2759"/>
<reference evidence="2 3" key="1">
    <citation type="journal article" date="2008" name="Nature">
        <title>The genome of Laccaria bicolor provides insights into mycorrhizal symbiosis.</title>
        <authorList>
            <person name="Martin F."/>
            <person name="Aerts A."/>
            <person name="Ahren D."/>
            <person name="Brun A."/>
            <person name="Danchin E.G.J."/>
            <person name="Duchaussoy F."/>
            <person name="Gibon J."/>
            <person name="Kohler A."/>
            <person name="Lindquist E."/>
            <person name="Pereda V."/>
            <person name="Salamov A."/>
            <person name="Shapiro H.J."/>
            <person name="Wuyts J."/>
            <person name="Blaudez D."/>
            <person name="Buee M."/>
            <person name="Brokstein P."/>
            <person name="Canbaeck B."/>
            <person name="Cohen D."/>
            <person name="Courty P.E."/>
            <person name="Coutinho P.M."/>
            <person name="Delaruelle C."/>
            <person name="Detter J.C."/>
            <person name="Deveau A."/>
            <person name="DiFazio S."/>
            <person name="Duplessis S."/>
            <person name="Fraissinet-Tachet L."/>
            <person name="Lucic E."/>
            <person name="Frey-Klett P."/>
            <person name="Fourrey C."/>
            <person name="Feussner I."/>
            <person name="Gay G."/>
            <person name="Grimwood J."/>
            <person name="Hoegger P.J."/>
            <person name="Jain P."/>
            <person name="Kilaru S."/>
            <person name="Labbe J."/>
            <person name="Lin Y.C."/>
            <person name="Legue V."/>
            <person name="Le Tacon F."/>
            <person name="Marmeisse R."/>
            <person name="Melayah D."/>
            <person name="Montanini B."/>
            <person name="Muratet M."/>
            <person name="Nehls U."/>
            <person name="Niculita-Hirzel H."/>
            <person name="Oudot-Le Secq M.P."/>
            <person name="Peter M."/>
            <person name="Quesneville H."/>
            <person name="Rajashekar B."/>
            <person name="Reich M."/>
            <person name="Rouhier N."/>
            <person name="Schmutz J."/>
            <person name="Yin T."/>
            <person name="Chalot M."/>
            <person name="Henrissat B."/>
            <person name="Kuees U."/>
            <person name="Lucas S."/>
            <person name="Van de Peer Y."/>
            <person name="Podila G.K."/>
            <person name="Polle A."/>
            <person name="Pukkila P.J."/>
            <person name="Richardson P.M."/>
            <person name="Rouze P."/>
            <person name="Sanders I.R."/>
            <person name="Stajich J.E."/>
            <person name="Tunlid A."/>
            <person name="Tuskan G."/>
            <person name="Grigoriev I.V."/>
        </authorList>
    </citation>
    <scope>NUCLEOTIDE SEQUENCE [LARGE SCALE GENOMIC DNA]</scope>
    <source>
        <strain evidence="3">S238N-H82 / ATCC MYA-4686</strain>
    </source>
</reference>
<name>B0D7Q6_LACBS</name>
<feature type="transmembrane region" description="Helical" evidence="1">
    <location>
        <begin position="80"/>
        <end position="103"/>
    </location>
</feature>
<dbReference type="EMBL" id="DS547099">
    <property type="protein sequence ID" value="EDR09441.1"/>
    <property type="molecule type" value="Genomic_DNA"/>
</dbReference>
<dbReference type="HOGENOM" id="CLU_1611047_0_0_1"/>
<evidence type="ECO:0000313" key="2">
    <source>
        <dbReference type="EMBL" id="EDR09441.1"/>
    </source>
</evidence>
<sequence length="165" mass="18246">MMQETVGNTVGALQIAITISALLFGIVTMQCYQYLKSYPDDATIFKVLVAFDWLMELAQSVCVSYQMYVVAVMGPQSTRFVGFGVAVILGGLITAVVQSFFSLRLYKLLTPPSSYIGIFCMVIANLRCVTAFIFSQRVITQDVGVWRTHSFVLIIHSAVVGWCCD</sequence>
<keyword evidence="1" id="KW-1133">Transmembrane helix</keyword>
<dbReference type="InParanoid" id="B0D7Q6"/>
<dbReference type="AlphaFoldDB" id="B0D7Q6"/>
<dbReference type="GeneID" id="6075506"/>
<dbReference type="RefSeq" id="XP_001879790.1">
    <property type="nucleotide sequence ID" value="XM_001879755.1"/>
</dbReference>
<accession>B0D7Q6</accession>
<evidence type="ECO:0000313" key="3">
    <source>
        <dbReference type="Proteomes" id="UP000001194"/>
    </source>
</evidence>
<keyword evidence="3" id="KW-1185">Reference proteome</keyword>
<gene>
    <name evidence="2" type="ORF">LACBIDRAFT_319041</name>
</gene>
<organism evidence="3">
    <name type="scientific">Laccaria bicolor (strain S238N-H82 / ATCC MYA-4686)</name>
    <name type="common">Bicoloured deceiver</name>
    <name type="synonym">Laccaria laccata var. bicolor</name>
    <dbReference type="NCBI Taxonomy" id="486041"/>
    <lineage>
        <taxon>Eukaryota</taxon>
        <taxon>Fungi</taxon>
        <taxon>Dikarya</taxon>
        <taxon>Basidiomycota</taxon>
        <taxon>Agaricomycotina</taxon>
        <taxon>Agaricomycetes</taxon>
        <taxon>Agaricomycetidae</taxon>
        <taxon>Agaricales</taxon>
        <taxon>Agaricineae</taxon>
        <taxon>Hydnangiaceae</taxon>
        <taxon>Laccaria</taxon>
    </lineage>
</organism>
<protein>
    <submittedName>
        <fullName evidence="2">Predicted protein</fullName>
    </submittedName>
</protein>
<feature type="transmembrane region" description="Helical" evidence="1">
    <location>
        <begin position="115"/>
        <end position="134"/>
    </location>
</feature>
<dbReference type="Proteomes" id="UP000001194">
    <property type="component" value="Unassembled WGS sequence"/>
</dbReference>
<keyword evidence="1" id="KW-0812">Transmembrane</keyword>
<feature type="transmembrane region" description="Helical" evidence="1">
    <location>
        <begin position="12"/>
        <end position="35"/>
    </location>
</feature>
<keyword evidence="1" id="KW-0472">Membrane</keyword>
<dbReference type="KEGG" id="lbc:LACBIDRAFT_319041"/>
<evidence type="ECO:0000256" key="1">
    <source>
        <dbReference type="SAM" id="Phobius"/>
    </source>
</evidence>